<protein>
    <submittedName>
        <fullName evidence="2">Uncharacterized protein</fullName>
    </submittedName>
</protein>
<keyword evidence="1" id="KW-1185">Reference proteome</keyword>
<proteinExistence type="predicted"/>
<dbReference type="InterPro" id="IPR009003">
    <property type="entry name" value="Peptidase_S1_PA"/>
</dbReference>
<evidence type="ECO:0000313" key="2">
    <source>
        <dbReference type="WBParaSite" id="nRc.2.0.1.t05410-RA"/>
    </source>
</evidence>
<dbReference type="Gene3D" id="2.40.10.10">
    <property type="entry name" value="Trypsin-like serine proteases"/>
    <property type="match status" value="1"/>
</dbReference>
<dbReference type="InterPro" id="IPR043504">
    <property type="entry name" value="Peptidase_S1_PA_chymotrypsin"/>
</dbReference>
<name>A0A915HVN7_ROMCU</name>
<dbReference type="WBParaSite" id="nRc.2.0.1.t05410-RA">
    <property type="protein sequence ID" value="nRc.2.0.1.t05410-RA"/>
    <property type="gene ID" value="nRc.2.0.1.g05410"/>
</dbReference>
<reference evidence="2" key="1">
    <citation type="submission" date="2022-11" db="UniProtKB">
        <authorList>
            <consortium name="WormBaseParasite"/>
        </authorList>
    </citation>
    <scope>IDENTIFICATION</scope>
</reference>
<organism evidence="1 2">
    <name type="scientific">Romanomermis culicivorax</name>
    <name type="common">Nematode worm</name>
    <dbReference type="NCBI Taxonomy" id="13658"/>
    <lineage>
        <taxon>Eukaryota</taxon>
        <taxon>Metazoa</taxon>
        <taxon>Ecdysozoa</taxon>
        <taxon>Nematoda</taxon>
        <taxon>Enoplea</taxon>
        <taxon>Dorylaimia</taxon>
        <taxon>Mermithida</taxon>
        <taxon>Mermithoidea</taxon>
        <taxon>Mermithidae</taxon>
        <taxon>Romanomermis</taxon>
    </lineage>
</organism>
<accession>A0A915HVN7</accession>
<dbReference type="AlphaFoldDB" id="A0A915HVN7"/>
<dbReference type="SUPFAM" id="SSF50494">
    <property type="entry name" value="Trypsin-like serine proteases"/>
    <property type="match status" value="1"/>
</dbReference>
<sequence length="88" mass="10113">MTVKKESDIATLYGISAAHCFFKSDRTSRVPIDKLGFLFGLHDLRILTPHTVYRKANLIHINPDFNTIRVQNDLAVVKFTKKITFNSY</sequence>
<dbReference type="Proteomes" id="UP000887565">
    <property type="component" value="Unplaced"/>
</dbReference>
<evidence type="ECO:0000313" key="1">
    <source>
        <dbReference type="Proteomes" id="UP000887565"/>
    </source>
</evidence>